<dbReference type="AlphaFoldDB" id="A0A6A6SIK9"/>
<name>A0A6A6SIK9_9PLEO</name>
<proteinExistence type="predicted"/>
<feature type="transmembrane region" description="Helical" evidence="1">
    <location>
        <begin position="72"/>
        <end position="94"/>
    </location>
</feature>
<evidence type="ECO:0000313" key="2">
    <source>
        <dbReference type="EMBL" id="KAF2647626.1"/>
    </source>
</evidence>
<organism evidence="2 3">
    <name type="scientific">Lophiostoma macrostomum CBS 122681</name>
    <dbReference type="NCBI Taxonomy" id="1314788"/>
    <lineage>
        <taxon>Eukaryota</taxon>
        <taxon>Fungi</taxon>
        <taxon>Dikarya</taxon>
        <taxon>Ascomycota</taxon>
        <taxon>Pezizomycotina</taxon>
        <taxon>Dothideomycetes</taxon>
        <taxon>Pleosporomycetidae</taxon>
        <taxon>Pleosporales</taxon>
        <taxon>Lophiostomataceae</taxon>
        <taxon>Lophiostoma</taxon>
    </lineage>
</organism>
<evidence type="ECO:0000256" key="1">
    <source>
        <dbReference type="SAM" id="Phobius"/>
    </source>
</evidence>
<keyword evidence="1" id="KW-0472">Membrane</keyword>
<keyword evidence="3" id="KW-1185">Reference proteome</keyword>
<feature type="transmembrane region" description="Helical" evidence="1">
    <location>
        <begin position="12"/>
        <end position="31"/>
    </location>
</feature>
<accession>A0A6A6SIK9</accession>
<protein>
    <submittedName>
        <fullName evidence="2">Uncharacterized protein</fullName>
    </submittedName>
</protein>
<reference evidence="2" key="1">
    <citation type="journal article" date="2020" name="Stud. Mycol.">
        <title>101 Dothideomycetes genomes: a test case for predicting lifestyles and emergence of pathogens.</title>
        <authorList>
            <person name="Haridas S."/>
            <person name="Albert R."/>
            <person name="Binder M."/>
            <person name="Bloem J."/>
            <person name="Labutti K."/>
            <person name="Salamov A."/>
            <person name="Andreopoulos B."/>
            <person name="Baker S."/>
            <person name="Barry K."/>
            <person name="Bills G."/>
            <person name="Bluhm B."/>
            <person name="Cannon C."/>
            <person name="Castanera R."/>
            <person name="Culley D."/>
            <person name="Daum C."/>
            <person name="Ezra D."/>
            <person name="Gonzalez J."/>
            <person name="Henrissat B."/>
            <person name="Kuo A."/>
            <person name="Liang C."/>
            <person name="Lipzen A."/>
            <person name="Lutzoni F."/>
            <person name="Magnuson J."/>
            <person name="Mondo S."/>
            <person name="Nolan M."/>
            <person name="Ohm R."/>
            <person name="Pangilinan J."/>
            <person name="Park H.-J."/>
            <person name="Ramirez L."/>
            <person name="Alfaro M."/>
            <person name="Sun H."/>
            <person name="Tritt A."/>
            <person name="Yoshinaga Y."/>
            <person name="Zwiers L.-H."/>
            <person name="Turgeon B."/>
            <person name="Goodwin S."/>
            <person name="Spatafora J."/>
            <person name="Crous P."/>
            <person name="Grigoriev I."/>
        </authorList>
    </citation>
    <scope>NUCLEOTIDE SEQUENCE</scope>
    <source>
        <strain evidence="2">CBS 122681</strain>
    </source>
</reference>
<keyword evidence="1" id="KW-1133">Transmembrane helix</keyword>
<keyword evidence="1" id="KW-0812">Transmembrane</keyword>
<evidence type="ECO:0000313" key="3">
    <source>
        <dbReference type="Proteomes" id="UP000799324"/>
    </source>
</evidence>
<dbReference type="Proteomes" id="UP000799324">
    <property type="component" value="Unassembled WGS sequence"/>
</dbReference>
<gene>
    <name evidence="2" type="ORF">K491DRAFT_685368</name>
</gene>
<sequence>MADSPEPPRLRIITLAWILGLSTGAACLYFVPWDLLLLVSCPCVLSLYLHGKLDGIINVVPRLYRFCRTHSFPLVVLALVTWLALLWICVSSAYGRILGNTIAFLELQERAATFDEAWNRTCPPFFAATCPEILGINQPLYSRLLEPKGRVHRYGNRAQLWYHPDKGKAKVYSRLGSTFTDLRLDSQFYSDVRMTYRYCEDAMSKSHPFVLNQVVDDYPRRLYSRGKYEDLQEWDGWDVTKHLDVSFPRRQRACNCSMDEAVEILLRAALPWLPRKMLRRTVADAVEWTRNALRGIFSPASQTQHQALLPSAPTDAQTFQERISQCPPCSVRRAWTSYTDVFAIEFLRPLPGFPAEMNIALGYLLLQLNISGHSSRVWPQLVVRGFIEERLPPRGLHRFWLDVSSKGLPHYSSRVTGVPTLLTDMLREWGRSDMGWDRNMYKATQELPIKERREYISDKSRIQVCVLLSFFGLVNPYVQALDKEHRKACHSFQAIGIHRREMDVVQGHCLNPCGILEQCSSWFQGSPKNNDSTTESSYERNTTLSLQGSDIFQQICGVVR</sequence>
<dbReference type="EMBL" id="MU004597">
    <property type="protein sequence ID" value="KAF2647626.1"/>
    <property type="molecule type" value="Genomic_DNA"/>
</dbReference>
<dbReference type="OrthoDB" id="3800001at2759"/>